<name>A0ABM7PK13_9BACT</name>
<proteinExistence type="predicted"/>
<dbReference type="Proteomes" id="UP001320148">
    <property type="component" value="Chromosome"/>
</dbReference>
<evidence type="ECO:0000313" key="2">
    <source>
        <dbReference type="EMBL" id="BCS97505.1"/>
    </source>
</evidence>
<organism evidence="2 3">
    <name type="scientific">Desulfoluna limicola</name>
    <dbReference type="NCBI Taxonomy" id="2810562"/>
    <lineage>
        <taxon>Bacteria</taxon>
        <taxon>Pseudomonadati</taxon>
        <taxon>Thermodesulfobacteriota</taxon>
        <taxon>Desulfobacteria</taxon>
        <taxon>Desulfobacterales</taxon>
        <taxon>Desulfolunaceae</taxon>
        <taxon>Desulfoluna</taxon>
    </lineage>
</organism>
<gene>
    <name evidence="2" type="ORF">DSLASN_31370</name>
</gene>
<reference evidence="2 3" key="1">
    <citation type="submission" date="2021-02" db="EMBL/GenBank/DDBJ databases">
        <title>Complete genome of Desulfoluna sp. strain ASN36.</title>
        <authorList>
            <person name="Takahashi A."/>
            <person name="Kojima H."/>
            <person name="Fukui M."/>
        </authorList>
    </citation>
    <scope>NUCLEOTIDE SEQUENCE [LARGE SCALE GENOMIC DNA]</scope>
    <source>
        <strain evidence="2 3">ASN36</strain>
    </source>
</reference>
<keyword evidence="3" id="KW-1185">Reference proteome</keyword>
<evidence type="ECO:0000313" key="3">
    <source>
        <dbReference type="Proteomes" id="UP001320148"/>
    </source>
</evidence>
<feature type="region of interest" description="Disordered" evidence="1">
    <location>
        <begin position="55"/>
        <end position="74"/>
    </location>
</feature>
<accession>A0ABM7PK13</accession>
<feature type="region of interest" description="Disordered" evidence="1">
    <location>
        <begin position="15"/>
        <end position="38"/>
    </location>
</feature>
<dbReference type="EMBL" id="AP024488">
    <property type="protein sequence ID" value="BCS97505.1"/>
    <property type="molecule type" value="Genomic_DNA"/>
</dbReference>
<sequence length="74" mass="8392">MGWWRHWPSDLNNDINDEACGNESAGKTPPWPNTPVAKHLGGAIAWPAFYQKMPSKIRSGTREQRSQGIDRSTW</sequence>
<evidence type="ECO:0000256" key="1">
    <source>
        <dbReference type="SAM" id="MobiDB-lite"/>
    </source>
</evidence>
<protein>
    <submittedName>
        <fullName evidence="2">Uncharacterized protein</fullName>
    </submittedName>
</protein>